<comment type="similarity">
    <text evidence="1">Belongs to the DNase II family.</text>
</comment>
<keyword evidence="4" id="KW-0812">Transmembrane</keyword>
<dbReference type="Pfam" id="PF03265">
    <property type="entry name" value="DNase_II"/>
    <property type="match status" value="1"/>
</dbReference>
<feature type="compositionally biased region" description="Basic residues" evidence="3">
    <location>
        <begin position="10"/>
        <end position="22"/>
    </location>
</feature>
<dbReference type="PANTHER" id="PTHR10858:SF23">
    <property type="entry name" value="DEOXYRIBONUCLEASE II"/>
    <property type="match status" value="1"/>
</dbReference>
<keyword evidence="4" id="KW-0472">Membrane</keyword>
<evidence type="ECO:0000256" key="3">
    <source>
        <dbReference type="SAM" id="MobiDB-lite"/>
    </source>
</evidence>
<feature type="region of interest" description="Disordered" evidence="3">
    <location>
        <begin position="1"/>
        <end position="22"/>
    </location>
</feature>
<name>A0ABP1Q7X5_9HEXA</name>
<dbReference type="PANTHER" id="PTHR10858">
    <property type="entry name" value="DEOXYRIBONUCLEASE II"/>
    <property type="match status" value="1"/>
</dbReference>
<sequence length="528" mass="59250">MCADITARKNVPKKRSHDTKRKVASMGTVMGVTLISFYCFASYLIISCSFQSAFVIASAAEHNELQQKNDLDNFYNTITHYSHLEHEQQQQANDIFTKLMQPQGQTNDEHRKTRDDVDSRFRSYIGIKRGSKTTSVTKVKVSFEHADALHDANGNIPMPQPQKSMRSASSQTQQPMNCKDELGNDVSWFYAYKLPLLSESTDSLTKEGSKYFYLTPDSTSWVSSEYPINSDKSILANTLDTIWIADRAKEELAQLVYNDQPPNHPAMVMNGHTKGLVLTSPEGGFWLQHSCPHFPNIAAENFSSSYPPGGLINGQMFLCMSLGNPSNVDVVGKVLQYTRPLVYNYTIPTTMQQLLPQLTLVATKNATVKQAPWFTKYELQAGELNLTLFVKGPKFRKEIYSAWIAPEYETSLDVQSWLNGAHPFASNCSSPKFPVLNVLSKVLGAQNFSYTDDHSKWAVSASTDNPITCVGDLNRMKPQKTRGGVAVCVSNKSIWNAFKSLVEVTQPCNMTSLKYFYLNSFRFKVKSN</sequence>
<evidence type="ECO:0000256" key="2">
    <source>
        <dbReference type="ARBA" id="ARBA00022801"/>
    </source>
</evidence>
<dbReference type="CDD" id="cd09120">
    <property type="entry name" value="PLDc_DNaseII_1"/>
    <property type="match status" value="1"/>
</dbReference>
<dbReference type="EMBL" id="CAXLJM020000026">
    <property type="protein sequence ID" value="CAL8092958.1"/>
    <property type="molecule type" value="Genomic_DNA"/>
</dbReference>
<gene>
    <name evidence="5" type="ORF">ODALV1_LOCUS8362</name>
</gene>
<evidence type="ECO:0008006" key="7">
    <source>
        <dbReference type="Google" id="ProtNLM"/>
    </source>
</evidence>
<dbReference type="InterPro" id="IPR004947">
    <property type="entry name" value="DNase_II"/>
</dbReference>
<evidence type="ECO:0000313" key="6">
    <source>
        <dbReference type="Proteomes" id="UP001642540"/>
    </source>
</evidence>
<feature type="transmembrane region" description="Helical" evidence="4">
    <location>
        <begin position="23"/>
        <end position="46"/>
    </location>
</feature>
<keyword evidence="2" id="KW-0378">Hydrolase</keyword>
<evidence type="ECO:0000313" key="5">
    <source>
        <dbReference type="EMBL" id="CAL8092958.1"/>
    </source>
</evidence>
<proteinExistence type="inferred from homology"/>
<keyword evidence="4" id="KW-1133">Transmembrane helix</keyword>
<accession>A0ABP1Q7X5</accession>
<keyword evidence="6" id="KW-1185">Reference proteome</keyword>
<comment type="caution">
    <text evidence="5">The sequence shown here is derived from an EMBL/GenBank/DDBJ whole genome shotgun (WGS) entry which is preliminary data.</text>
</comment>
<evidence type="ECO:0000256" key="1">
    <source>
        <dbReference type="ARBA" id="ARBA00007527"/>
    </source>
</evidence>
<dbReference type="Proteomes" id="UP001642540">
    <property type="component" value="Unassembled WGS sequence"/>
</dbReference>
<evidence type="ECO:0000256" key="4">
    <source>
        <dbReference type="SAM" id="Phobius"/>
    </source>
</evidence>
<organism evidence="5 6">
    <name type="scientific">Orchesella dallaii</name>
    <dbReference type="NCBI Taxonomy" id="48710"/>
    <lineage>
        <taxon>Eukaryota</taxon>
        <taxon>Metazoa</taxon>
        <taxon>Ecdysozoa</taxon>
        <taxon>Arthropoda</taxon>
        <taxon>Hexapoda</taxon>
        <taxon>Collembola</taxon>
        <taxon>Entomobryomorpha</taxon>
        <taxon>Entomobryoidea</taxon>
        <taxon>Orchesellidae</taxon>
        <taxon>Orchesellinae</taxon>
        <taxon>Orchesella</taxon>
    </lineage>
</organism>
<reference evidence="5 6" key="1">
    <citation type="submission" date="2024-08" db="EMBL/GenBank/DDBJ databases">
        <authorList>
            <person name="Cucini C."/>
            <person name="Frati F."/>
        </authorList>
    </citation>
    <scope>NUCLEOTIDE SEQUENCE [LARGE SCALE GENOMIC DNA]</scope>
</reference>
<protein>
    <recommendedName>
        <fullName evidence="7">Plancitoxin-1</fullName>
    </recommendedName>
</protein>